<proteinExistence type="predicted"/>
<name>A0A1J0WGQ4_9RHOB</name>
<evidence type="ECO:0000313" key="1">
    <source>
        <dbReference type="EMBL" id="APE43490.1"/>
    </source>
</evidence>
<protein>
    <submittedName>
        <fullName evidence="1">RNA signal recognition particle</fullName>
    </submittedName>
</protein>
<dbReference type="KEGG" id="suam:BOO69_08750"/>
<dbReference type="InterPro" id="IPR011008">
    <property type="entry name" value="Dimeric_a/b-barrel"/>
</dbReference>
<organism evidence="1 2">
    <name type="scientific">Sulfitobacter alexandrii</name>
    <dbReference type="NCBI Taxonomy" id="1917485"/>
    <lineage>
        <taxon>Bacteria</taxon>
        <taxon>Pseudomonadati</taxon>
        <taxon>Pseudomonadota</taxon>
        <taxon>Alphaproteobacteria</taxon>
        <taxon>Rhodobacterales</taxon>
        <taxon>Roseobacteraceae</taxon>
        <taxon>Sulfitobacter</taxon>
    </lineage>
</organism>
<dbReference type="EMBL" id="CP018076">
    <property type="protein sequence ID" value="APE43490.1"/>
    <property type="molecule type" value="Genomic_DNA"/>
</dbReference>
<dbReference type="Proteomes" id="UP000181897">
    <property type="component" value="Chromosome"/>
</dbReference>
<evidence type="ECO:0000313" key="2">
    <source>
        <dbReference type="Proteomes" id="UP000181897"/>
    </source>
</evidence>
<dbReference type="SUPFAM" id="SSF54909">
    <property type="entry name" value="Dimeric alpha+beta barrel"/>
    <property type="match status" value="1"/>
</dbReference>
<dbReference type="AlphaFoldDB" id="A0A1J0WGQ4"/>
<gene>
    <name evidence="1" type="ORF">BOO69_08750</name>
</gene>
<dbReference type="OrthoDB" id="9792392at2"/>
<reference evidence="1 2" key="1">
    <citation type="submission" date="2016-11" db="EMBL/GenBank/DDBJ databases">
        <title>Complete genome sequence of Sulfitobacter sp. AM1-D1, a toxic bacteria associated with marine dinoflagellate Alexandrium minutum in East China Sea.</title>
        <authorList>
            <person name="Yang Q."/>
            <person name="Zhang X."/>
            <person name="Tian X."/>
        </authorList>
    </citation>
    <scope>NUCLEOTIDE SEQUENCE [LARGE SCALE GENOMIC DNA]</scope>
    <source>
        <strain evidence="1 2">AM1-D1</strain>
    </source>
</reference>
<dbReference type="STRING" id="1917485.BOO69_08750"/>
<keyword evidence="2" id="KW-1185">Reference proteome</keyword>
<sequence>MAYFDIFLAPVAKTNRQSFDAFLKKSHEMILGFGATEVVDLWGDDLPEGKLTSLPLAVKLEDGETVTAGWVVWPSKEIRDAGWAKMMSAEPDMEMPFDGKRMIFGGFSELLTSRA</sequence>
<dbReference type="RefSeq" id="WP_071971823.1">
    <property type="nucleotide sequence ID" value="NZ_CP018076.1"/>
</dbReference>
<dbReference type="InterPro" id="IPR009874">
    <property type="entry name" value="DUF1428"/>
</dbReference>
<accession>A0A1J0WGQ4</accession>
<dbReference type="Pfam" id="PF07237">
    <property type="entry name" value="DUF1428"/>
    <property type="match status" value="1"/>
</dbReference>
<dbReference type="Gene3D" id="3.30.70.100">
    <property type="match status" value="1"/>
</dbReference>